<dbReference type="HAMAP" id="MF_00014">
    <property type="entry name" value="Ribosome_mat_RimM"/>
    <property type="match status" value="1"/>
</dbReference>
<organism evidence="8 9">
    <name type="scientific">Pelagibius litoralis</name>
    <dbReference type="NCBI Taxonomy" id="374515"/>
    <lineage>
        <taxon>Bacteria</taxon>
        <taxon>Pseudomonadati</taxon>
        <taxon>Pseudomonadota</taxon>
        <taxon>Alphaproteobacteria</taxon>
        <taxon>Rhodospirillales</taxon>
        <taxon>Rhodovibrionaceae</taxon>
        <taxon>Pelagibius</taxon>
    </lineage>
</organism>
<dbReference type="InterPro" id="IPR036976">
    <property type="entry name" value="RimM_N_sf"/>
</dbReference>
<comment type="similarity">
    <text evidence="5">Belongs to the RimM family.</text>
</comment>
<dbReference type="Gene3D" id="2.30.30.240">
    <property type="entry name" value="PRC-barrel domain"/>
    <property type="match status" value="1"/>
</dbReference>
<dbReference type="RefSeq" id="WP_167222596.1">
    <property type="nucleotide sequence ID" value="NZ_JAAQPH010000004.1"/>
</dbReference>
<reference evidence="8" key="1">
    <citation type="submission" date="2020-03" db="EMBL/GenBank/DDBJ databases">
        <title>Genome of Pelagibius litoralis DSM 21314T.</title>
        <authorList>
            <person name="Wang G."/>
        </authorList>
    </citation>
    <scope>NUCLEOTIDE SEQUENCE</scope>
    <source>
        <strain evidence="8">DSM 21314</strain>
    </source>
</reference>
<evidence type="ECO:0000313" key="8">
    <source>
        <dbReference type="EMBL" id="NIA68223.1"/>
    </source>
</evidence>
<gene>
    <name evidence="5 8" type="primary">rimM</name>
    <name evidence="8" type="ORF">HBA54_06425</name>
</gene>
<dbReference type="PANTHER" id="PTHR33692">
    <property type="entry name" value="RIBOSOME MATURATION FACTOR RIMM"/>
    <property type="match status" value="1"/>
</dbReference>
<feature type="domain" description="RimM N-terminal" evidence="6">
    <location>
        <begin position="13"/>
        <end position="91"/>
    </location>
</feature>
<comment type="subunit">
    <text evidence="5">Binds ribosomal protein uS19.</text>
</comment>
<dbReference type="InterPro" id="IPR011961">
    <property type="entry name" value="RimM"/>
</dbReference>
<dbReference type="GO" id="GO:0043022">
    <property type="term" value="F:ribosome binding"/>
    <property type="evidence" value="ECO:0007669"/>
    <property type="project" value="InterPro"/>
</dbReference>
<keyword evidence="1 5" id="KW-0963">Cytoplasm</keyword>
<proteinExistence type="inferred from homology"/>
<dbReference type="EMBL" id="JAAQPH010000004">
    <property type="protein sequence ID" value="NIA68223.1"/>
    <property type="molecule type" value="Genomic_DNA"/>
</dbReference>
<dbReference type="NCBIfam" id="TIGR02273">
    <property type="entry name" value="16S_RimM"/>
    <property type="match status" value="1"/>
</dbReference>
<dbReference type="Proteomes" id="UP000761264">
    <property type="component" value="Unassembled WGS sequence"/>
</dbReference>
<dbReference type="InterPro" id="IPR011033">
    <property type="entry name" value="PRC_barrel-like_sf"/>
</dbReference>
<dbReference type="GO" id="GO:0005840">
    <property type="term" value="C:ribosome"/>
    <property type="evidence" value="ECO:0007669"/>
    <property type="project" value="InterPro"/>
</dbReference>
<dbReference type="Gene3D" id="2.40.30.60">
    <property type="entry name" value="RimM"/>
    <property type="match status" value="1"/>
</dbReference>
<keyword evidence="4 5" id="KW-0143">Chaperone</keyword>
<comment type="subcellular location">
    <subcellularLocation>
        <location evidence="5">Cytoplasm</location>
    </subcellularLocation>
</comment>
<dbReference type="Pfam" id="PF24986">
    <property type="entry name" value="PRC_RimM"/>
    <property type="match status" value="1"/>
</dbReference>
<dbReference type="InterPro" id="IPR002676">
    <property type="entry name" value="RimM_N"/>
</dbReference>
<dbReference type="SUPFAM" id="SSF50447">
    <property type="entry name" value="Translation proteins"/>
    <property type="match status" value="1"/>
</dbReference>
<comment type="domain">
    <text evidence="5">The PRC barrel domain binds ribosomal protein uS19.</text>
</comment>
<evidence type="ECO:0000256" key="3">
    <source>
        <dbReference type="ARBA" id="ARBA00022552"/>
    </source>
</evidence>
<dbReference type="SUPFAM" id="SSF50346">
    <property type="entry name" value="PRC-barrel domain"/>
    <property type="match status" value="1"/>
</dbReference>
<evidence type="ECO:0000256" key="2">
    <source>
        <dbReference type="ARBA" id="ARBA00022517"/>
    </source>
</evidence>
<evidence type="ECO:0000259" key="6">
    <source>
        <dbReference type="Pfam" id="PF01782"/>
    </source>
</evidence>
<comment type="caution">
    <text evidence="8">The sequence shown here is derived from an EMBL/GenBank/DDBJ whole genome shotgun (WGS) entry which is preliminary data.</text>
</comment>
<accession>A0A967EWT2</accession>
<dbReference type="GO" id="GO:0006364">
    <property type="term" value="P:rRNA processing"/>
    <property type="evidence" value="ECO:0007669"/>
    <property type="project" value="UniProtKB-UniRule"/>
</dbReference>
<keyword evidence="3 5" id="KW-0698">rRNA processing</keyword>
<evidence type="ECO:0000256" key="4">
    <source>
        <dbReference type="ARBA" id="ARBA00023186"/>
    </source>
</evidence>
<dbReference type="InterPro" id="IPR009000">
    <property type="entry name" value="Transl_B-barrel_sf"/>
</dbReference>
<dbReference type="AlphaFoldDB" id="A0A967EWT2"/>
<evidence type="ECO:0000259" key="7">
    <source>
        <dbReference type="Pfam" id="PF24986"/>
    </source>
</evidence>
<evidence type="ECO:0000256" key="1">
    <source>
        <dbReference type="ARBA" id="ARBA00022490"/>
    </source>
</evidence>
<evidence type="ECO:0000313" key="9">
    <source>
        <dbReference type="Proteomes" id="UP000761264"/>
    </source>
</evidence>
<dbReference type="Pfam" id="PF01782">
    <property type="entry name" value="RimM"/>
    <property type="match status" value="1"/>
</dbReference>
<evidence type="ECO:0000256" key="5">
    <source>
        <dbReference type="HAMAP-Rule" id="MF_00014"/>
    </source>
</evidence>
<protein>
    <recommendedName>
        <fullName evidence="5">Ribosome maturation factor RimM</fullName>
    </recommendedName>
</protein>
<comment type="function">
    <text evidence="5">An accessory protein needed during the final step in the assembly of 30S ribosomal subunit, possibly for assembly of the head region. Essential for efficient processing of 16S rRNA. May be needed both before and after RbfA during the maturation of 16S rRNA. It has affinity for free ribosomal 30S subunits but not for 70S ribosomes.</text>
</comment>
<dbReference type="GO" id="GO:0042274">
    <property type="term" value="P:ribosomal small subunit biogenesis"/>
    <property type="evidence" value="ECO:0007669"/>
    <property type="project" value="UniProtKB-UniRule"/>
</dbReference>
<dbReference type="PANTHER" id="PTHR33692:SF1">
    <property type="entry name" value="RIBOSOME MATURATION FACTOR RIMM"/>
    <property type="match status" value="1"/>
</dbReference>
<feature type="domain" description="Ribosome maturation factor RimM PRC barrel" evidence="7">
    <location>
        <begin position="105"/>
        <end position="172"/>
    </location>
</feature>
<dbReference type="GO" id="GO:0005737">
    <property type="term" value="C:cytoplasm"/>
    <property type="evidence" value="ECO:0007669"/>
    <property type="project" value="UniProtKB-SubCell"/>
</dbReference>
<sequence length="187" mass="20043">MDDNLTGSDRICLGVMVGAHGVRGLVKVKAFTEVPEDVAAYGAVTDEDGKRRWSLEMVGRAKGVVLVRLAGVTDRDQAQALHGTRFYVARSALPALAEEEVFYHVDLIGLRVEDALGETLGRIQAVENYGAGDLLEVVDPEGRSQMLPFTKAAVPQIDLAGGRVVVQLPAELAANDEDEDGPRSSED</sequence>
<name>A0A967EWT2_9PROT</name>
<dbReference type="InterPro" id="IPR056792">
    <property type="entry name" value="PRC_RimM"/>
</dbReference>
<keyword evidence="9" id="KW-1185">Reference proteome</keyword>
<keyword evidence="2 5" id="KW-0690">Ribosome biogenesis</keyword>